<dbReference type="PANTHER" id="PTHR30146">
    <property type="entry name" value="LACI-RELATED TRANSCRIPTIONAL REPRESSOR"/>
    <property type="match status" value="1"/>
</dbReference>
<name>A0A844GAZ8_9BACT</name>
<dbReference type="RefSeq" id="WP_106053369.1">
    <property type="nucleotide sequence ID" value="NZ_CALXOB010000012.1"/>
</dbReference>
<evidence type="ECO:0000256" key="4">
    <source>
        <dbReference type="ARBA" id="ARBA00023163"/>
    </source>
</evidence>
<dbReference type="SUPFAM" id="SSF53822">
    <property type="entry name" value="Periplasmic binding protein-like I"/>
    <property type="match status" value="1"/>
</dbReference>
<dbReference type="InterPro" id="IPR036388">
    <property type="entry name" value="WH-like_DNA-bd_sf"/>
</dbReference>
<dbReference type="InterPro" id="IPR046335">
    <property type="entry name" value="LacI/GalR-like_sensor"/>
</dbReference>
<dbReference type="PANTHER" id="PTHR30146:SF148">
    <property type="entry name" value="HTH-TYPE TRANSCRIPTIONAL REPRESSOR PURR-RELATED"/>
    <property type="match status" value="1"/>
</dbReference>
<protein>
    <submittedName>
        <fullName evidence="6">GntR family transcriptional regulator</fullName>
    </submittedName>
</protein>
<dbReference type="Proteomes" id="UP000435649">
    <property type="component" value="Unassembled WGS sequence"/>
</dbReference>
<dbReference type="GO" id="GO:0000976">
    <property type="term" value="F:transcription cis-regulatory region binding"/>
    <property type="evidence" value="ECO:0007669"/>
    <property type="project" value="TreeGrafter"/>
</dbReference>
<sequence>MINTTQAGKRKCGDPMYRDLIRRIESGELRPGDRLANGRTLAERYGISEGTAQLVLSNLVGSGHLVRQNGVGTFVARQESWQPIDVVGYMVHATYNPYHLSVLSAVSREAKAIGARLLVGDALKASEFIRSLKNENCRYLIRPPFWNCTEHEIWELVQQEEINTVIINDFWLNGGPLNCVSSDIALGVSQMMNHLLGLGHRQIMFLDEDEAMCPRALGAFTRSLEYNGIQVNRQLVRFELHDNFIFTPRLLDEIYNTCTAVLVTHDYYAVKLAEAFTAAGREVGREISIAGIDSISETLTSVEHPVEAVARQAFKLLASGRRNCKVMIPPTCRFRASTAPPSREVEPHRFIYDSRTYQIRPGTHQQQKGNRK</sequence>
<keyword evidence="4" id="KW-0804">Transcription</keyword>
<keyword evidence="2" id="KW-0805">Transcription regulation</keyword>
<evidence type="ECO:0000256" key="2">
    <source>
        <dbReference type="ARBA" id="ARBA00023015"/>
    </source>
</evidence>
<comment type="caution">
    <text evidence="6">The sequence shown here is derived from an EMBL/GenBank/DDBJ whole genome shotgun (WGS) entry which is preliminary data.</text>
</comment>
<keyword evidence="7" id="KW-1185">Reference proteome</keyword>
<dbReference type="InterPro" id="IPR028082">
    <property type="entry name" value="Peripla_BP_I"/>
</dbReference>
<dbReference type="SUPFAM" id="SSF46785">
    <property type="entry name" value="Winged helix' DNA-binding domain"/>
    <property type="match status" value="1"/>
</dbReference>
<dbReference type="GO" id="GO:0003700">
    <property type="term" value="F:DNA-binding transcription factor activity"/>
    <property type="evidence" value="ECO:0007669"/>
    <property type="project" value="InterPro"/>
</dbReference>
<proteinExistence type="predicted"/>
<gene>
    <name evidence="6" type="ORF">FYJ85_21195</name>
</gene>
<dbReference type="CDD" id="cd06267">
    <property type="entry name" value="PBP1_LacI_sugar_binding-like"/>
    <property type="match status" value="1"/>
</dbReference>
<dbReference type="AlphaFoldDB" id="A0A844GAZ8"/>
<dbReference type="Gene3D" id="3.40.50.2300">
    <property type="match status" value="2"/>
</dbReference>
<evidence type="ECO:0000256" key="1">
    <source>
        <dbReference type="ARBA" id="ARBA00022491"/>
    </source>
</evidence>
<dbReference type="Pfam" id="PF00392">
    <property type="entry name" value="GntR"/>
    <property type="match status" value="1"/>
</dbReference>
<accession>A0A844GAZ8</accession>
<dbReference type="InterPro" id="IPR000524">
    <property type="entry name" value="Tscrpt_reg_HTH_GntR"/>
</dbReference>
<dbReference type="Pfam" id="PF13377">
    <property type="entry name" value="Peripla_BP_3"/>
    <property type="match status" value="1"/>
</dbReference>
<dbReference type="Gene3D" id="1.10.10.10">
    <property type="entry name" value="Winged helix-like DNA-binding domain superfamily/Winged helix DNA-binding domain"/>
    <property type="match status" value="1"/>
</dbReference>
<dbReference type="PROSITE" id="PS50949">
    <property type="entry name" value="HTH_GNTR"/>
    <property type="match status" value="1"/>
</dbReference>
<dbReference type="EMBL" id="VUNS01000041">
    <property type="protein sequence ID" value="MST99548.1"/>
    <property type="molecule type" value="Genomic_DNA"/>
</dbReference>
<dbReference type="SMART" id="SM00345">
    <property type="entry name" value="HTH_GNTR"/>
    <property type="match status" value="1"/>
</dbReference>
<dbReference type="InterPro" id="IPR036390">
    <property type="entry name" value="WH_DNA-bd_sf"/>
</dbReference>
<feature type="domain" description="HTH gntR-type" evidence="5">
    <location>
        <begin position="10"/>
        <end position="78"/>
    </location>
</feature>
<keyword evidence="3" id="KW-0238">DNA-binding</keyword>
<evidence type="ECO:0000313" key="7">
    <source>
        <dbReference type="Proteomes" id="UP000435649"/>
    </source>
</evidence>
<evidence type="ECO:0000259" key="5">
    <source>
        <dbReference type="PROSITE" id="PS50949"/>
    </source>
</evidence>
<dbReference type="CDD" id="cd07377">
    <property type="entry name" value="WHTH_GntR"/>
    <property type="match status" value="1"/>
</dbReference>
<evidence type="ECO:0000313" key="6">
    <source>
        <dbReference type="EMBL" id="MST99548.1"/>
    </source>
</evidence>
<organism evidence="6 7">
    <name type="scientific">Victivallis lenta</name>
    <dbReference type="NCBI Taxonomy" id="2606640"/>
    <lineage>
        <taxon>Bacteria</taxon>
        <taxon>Pseudomonadati</taxon>
        <taxon>Lentisphaerota</taxon>
        <taxon>Lentisphaeria</taxon>
        <taxon>Victivallales</taxon>
        <taxon>Victivallaceae</taxon>
        <taxon>Victivallis</taxon>
    </lineage>
</organism>
<evidence type="ECO:0000256" key="3">
    <source>
        <dbReference type="ARBA" id="ARBA00023125"/>
    </source>
</evidence>
<reference evidence="6 7" key="1">
    <citation type="submission" date="2019-08" db="EMBL/GenBank/DDBJ databases">
        <title>In-depth cultivation of the pig gut microbiome towards novel bacterial diversity and tailored functional studies.</title>
        <authorList>
            <person name="Wylensek D."/>
            <person name="Hitch T.C.A."/>
            <person name="Clavel T."/>
        </authorList>
    </citation>
    <scope>NUCLEOTIDE SEQUENCE [LARGE SCALE GENOMIC DNA]</scope>
    <source>
        <strain evidence="6 7">BBE-744-WT-12</strain>
    </source>
</reference>
<keyword evidence="1" id="KW-0678">Repressor</keyword>